<proteinExistence type="inferred from homology"/>
<feature type="compositionally biased region" description="Basic and acidic residues" evidence="12">
    <location>
        <begin position="424"/>
        <end position="433"/>
    </location>
</feature>
<comment type="domain">
    <text evidence="10">The two conserved Cys that bind zinc constitute the zinc-hook, which separates the large intramolecular coiled coil regions. The 2 Cys residues coordinate one molecule of zinc with the help of the 2 Cys residues of the zinc-hook of another Rad50 molecule, thereby forming a V-shaped homodimer.</text>
</comment>
<keyword evidence="3 10" id="KW-0227">DNA damage</keyword>
<dbReference type="Gene3D" id="1.10.287.510">
    <property type="entry name" value="Helix hairpin bin"/>
    <property type="match status" value="1"/>
</dbReference>
<evidence type="ECO:0000313" key="14">
    <source>
        <dbReference type="EMBL" id="MFC7200142.1"/>
    </source>
</evidence>
<dbReference type="PROSITE" id="PS51131">
    <property type="entry name" value="ZN_HOOK"/>
    <property type="match status" value="1"/>
</dbReference>
<evidence type="ECO:0000256" key="1">
    <source>
        <dbReference type="ARBA" id="ARBA00022723"/>
    </source>
</evidence>
<keyword evidence="7 10" id="KW-0175">Coiled coil</keyword>
<feature type="binding site" evidence="10">
    <location>
        <begin position="32"/>
        <end position="38"/>
    </location>
    <ligand>
        <name>ATP</name>
        <dbReference type="ChEBI" id="CHEBI:30616"/>
    </ligand>
</feature>
<evidence type="ECO:0000256" key="5">
    <source>
        <dbReference type="ARBA" id="ARBA00022833"/>
    </source>
</evidence>
<feature type="domain" description="Zinc-hook" evidence="13">
    <location>
        <begin position="407"/>
        <end position="506"/>
    </location>
</feature>
<dbReference type="NCBIfam" id="NF002572">
    <property type="entry name" value="PRK02224.1"/>
    <property type="match status" value="1"/>
</dbReference>
<evidence type="ECO:0000256" key="6">
    <source>
        <dbReference type="ARBA" id="ARBA00022840"/>
    </source>
</evidence>
<dbReference type="SUPFAM" id="SSF75712">
    <property type="entry name" value="Rad50 coiled-coil Zn hook"/>
    <property type="match status" value="1"/>
</dbReference>
<dbReference type="GO" id="GO:0006302">
    <property type="term" value="P:double-strand break repair"/>
    <property type="evidence" value="ECO:0007669"/>
    <property type="project" value="UniProtKB-UniRule"/>
</dbReference>
<dbReference type="Proteomes" id="UP001596447">
    <property type="component" value="Unassembled WGS sequence"/>
</dbReference>
<feature type="binding site" evidence="10 11">
    <location>
        <position position="454"/>
    </location>
    <ligand>
        <name>Zn(2+)</name>
        <dbReference type="ChEBI" id="CHEBI:29105"/>
    </ligand>
</feature>
<dbReference type="InterPro" id="IPR027417">
    <property type="entry name" value="P-loop_NTPase"/>
</dbReference>
<feature type="region of interest" description="Disordered" evidence="12">
    <location>
        <begin position="516"/>
        <end position="659"/>
    </location>
</feature>
<reference evidence="14 15" key="1">
    <citation type="journal article" date="2019" name="Int. J. Syst. Evol. Microbiol.">
        <title>The Global Catalogue of Microorganisms (GCM) 10K type strain sequencing project: providing services to taxonomists for standard genome sequencing and annotation.</title>
        <authorList>
            <consortium name="The Broad Institute Genomics Platform"/>
            <consortium name="The Broad Institute Genome Sequencing Center for Infectious Disease"/>
            <person name="Wu L."/>
            <person name="Ma J."/>
        </authorList>
    </citation>
    <scope>NUCLEOTIDE SEQUENCE [LARGE SCALE GENOMIC DNA]</scope>
    <source>
        <strain evidence="14 15">XZGYJ-43</strain>
    </source>
</reference>
<keyword evidence="15" id="KW-1185">Reference proteome</keyword>
<comment type="cofactor">
    <cofactor evidence="10">
        <name>Zn(2+)</name>
        <dbReference type="ChEBI" id="CHEBI:29105"/>
    </cofactor>
    <text evidence="10">Binds 1 zinc ion per homodimer.</text>
</comment>
<evidence type="ECO:0000256" key="10">
    <source>
        <dbReference type="HAMAP-Rule" id="MF_00449"/>
    </source>
</evidence>
<evidence type="ECO:0000259" key="13">
    <source>
        <dbReference type="PROSITE" id="PS51131"/>
    </source>
</evidence>
<feature type="binding site" evidence="10">
    <location>
        <position position="12"/>
    </location>
    <ligand>
        <name>ATP</name>
        <dbReference type="ChEBI" id="CHEBI:30616"/>
    </ligand>
</feature>
<evidence type="ECO:0000256" key="12">
    <source>
        <dbReference type="SAM" id="MobiDB-lite"/>
    </source>
</evidence>
<feature type="region of interest" description="Disordered" evidence="12">
    <location>
        <begin position="340"/>
        <end position="372"/>
    </location>
</feature>
<protein>
    <recommendedName>
        <fullName evidence="10">DNA double-strand break repair Rad50 ATPase</fullName>
    </recommendedName>
</protein>
<gene>
    <name evidence="10 14" type="primary">rad50</name>
    <name evidence="14" type="ORF">ACFQJ9_12100</name>
</gene>
<organism evidence="14 15">
    <name type="scientific">Halospeciosus flavus</name>
    <dbReference type="NCBI Taxonomy" id="3032283"/>
    <lineage>
        <taxon>Archaea</taxon>
        <taxon>Methanobacteriati</taxon>
        <taxon>Methanobacteriota</taxon>
        <taxon>Stenosarchaea group</taxon>
        <taxon>Halobacteria</taxon>
        <taxon>Halobacteriales</taxon>
        <taxon>Halobacteriaceae</taxon>
        <taxon>Halospeciosus</taxon>
    </lineage>
</organism>
<dbReference type="GO" id="GO:0016887">
    <property type="term" value="F:ATP hydrolysis activity"/>
    <property type="evidence" value="ECO:0007669"/>
    <property type="project" value="UniProtKB-UniRule"/>
</dbReference>
<feature type="compositionally biased region" description="Acidic residues" evidence="12">
    <location>
        <begin position="591"/>
        <end position="600"/>
    </location>
</feature>
<dbReference type="InterPro" id="IPR041685">
    <property type="entry name" value="AAA_GajA/Old/RecF-like"/>
</dbReference>
<dbReference type="InterPro" id="IPR013134">
    <property type="entry name" value="Zn_hook_RAD50"/>
</dbReference>
<comment type="caution">
    <text evidence="10">Lacks conserved residue(s) required for the propagation of feature annotation.</text>
</comment>
<dbReference type="Pfam" id="PF13175">
    <property type="entry name" value="AAA_15"/>
    <property type="match status" value="1"/>
</dbReference>
<dbReference type="PANTHER" id="PTHR32114">
    <property type="entry name" value="ABC TRANSPORTER ABCH.3"/>
    <property type="match status" value="1"/>
</dbReference>
<evidence type="ECO:0000256" key="8">
    <source>
        <dbReference type="ARBA" id="ARBA00023204"/>
    </source>
</evidence>
<feature type="compositionally biased region" description="Basic and acidic residues" evidence="12">
    <location>
        <begin position="554"/>
        <end position="574"/>
    </location>
</feature>
<comment type="function">
    <text evidence="10">Part of the Rad50/Mre11 complex, which is involved in the early steps of DNA double-strand break (DSB) repair. Rad50 controls the balance between DNA end bridging and DNA resection via ATP-dependent structural rearrangements of the Rad50/Mre11 complex.</text>
</comment>
<keyword evidence="6 10" id="KW-0067">ATP-binding</keyword>
<evidence type="ECO:0000256" key="11">
    <source>
        <dbReference type="PROSITE-ProRule" id="PRU00471"/>
    </source>
</evidence>
<dbReference type="PANTHER" id="PTHR32114:SF2">
    <property type="entry name" value="ABC TRANSPORTER ABCH.3"/>
    <property type="match status" value="1"/>
</dbReference>
<dbReference type="RefSeq" id="WP_279530061.1">
    <property type="nucleotide sequence ID" value="NZ_CP122312.1"/>
</dbReference>
<name>A0ABD5Z4K6_9EURY</name>
<dbReference type="GO" id="GO:0008270">
    <property type="term" value="F:zinc ion binding"/>
    <property type="evidence" value="ECO:0007669"/>
    <property type="project" value="UniProtKB-UniRule"/>
</dbReference>
<evidence type="ECO:0000256" key="3">
    <source>
        <dbReference type="ARBA" id="ARBA00022763"/>
    </source>
</evidence>
<feature type="compositionally biased region" description="Basic and acidic residues" evidence="12">
    <location>
        <begin position="601"/>
        <end position="640"/>
    </location>
</feature>
<dbReference type="HAMAP" id="MF_00449">
    <property type="entry name" value="RAD50"/>
    <property type="match status" value="1"/>
</dbReference>
<accession>A0ABD5Z4K6</accession>
<dbReference type="Gene3D" id="3.40.50.300">
    <property type="entry name" value="P-loop containing nucleotide triphosphate hydrolases"/>
    <property type="match status" value="2"/>
</dbReference>
<dbReference type="InterPro" id="IPR053480">
    <property type="entry name" value="DSB_repair_ATPase"/>
</dbReference>
<comment type="similarity">
    <text evidence="9">Belongs to the Sph1/Sph2 family.</text>
</comment>
<dbReference type="NCBIfam" id="NF041035">
    <property type="entry name" value="Rad50_Halo"/>
    <property type="match status" value="1"/>
</dbReference>
<feature type="binding site" evidence="10 11">
    <location>
        <position position="457"/>
    </location>
    <ligand>
        <name>Zn(2+)</name>
        <dbReference type="ChEBI" id="CHEBI:29105"/>
    </ligand>
</feature>
<comment type="similarity">
    <text evidence="10">Belongs to the SMC family. RAD50 subfamily.</text>
</comment>
<sequence>MKFERVQLKNYKCYEETDVRLDRGVTVIHGLNGSGKSSLLEACFFALYGASALDRTLDEVVTKGADEMEVDLWFTHDGGDYHLHRRIRATGDRPTTTDCTLETPSGSIDGVTDVESHVASLLRMDEDAFVNCAYVRQGEVNKLINASPRERQDMIDDLLQLGKLEEYRERAGDARLGVEDVLQDVSGGLKQLNRQIEELEAKDLHERRAALQTNLSEVEEKIENYEQNREQARQTKQEAEATLEEYEEKRDELSNLRERIDDLREKISETESEREDVREQARNHRERAAELDERVDDLLAETALDEADETVVEAKHEELADELEARQSDRQDVVGAIERLTSEANSHEERANDLETRASEKRSEAADLETEAEELAADLEEQREQVRELAADIEAKEDEFESADVAFGEAESLLADPEEDLDDCRETETELREQLATARSRVEEGEDLLDQGKCPECGQDVEGSPHVDSLDEYRAEVAELEERLADVEEEKATLRERVERAEHLVSVEADVRDLRSQKERVESLLDEREGQVEEKRERASTLREEAAELEADAEDARETADAKREAADEKRSELGELNAQTTELKSRLETLDDLSDAVDERDDHEREAERLAEKAADLADRNEERREHLTDARERKRSLDESFDEESVETAKQDKRRAEDYLEQVESKLSDLDERRDDLLGDIKTVEANLEQLEALREERDEVEARVERLRALREETADLESLYGDLRAELRQQNVSRLERLLNETFDLVYQNDSYARIELDGQYELTVYQKDGETLDPEQLSGGERAIFNLSLRCAIYRLLAEGIEGAAPLPPLILDEPTVFLDSGHVSQLVDLVESMRELGVEQIVVVSHDDELVGAADDLLHVEKDSTTNRSHVERGVRERVLETAGD</sequence>
<keyword evidence="4 10" id="KW-0378">Hydrolase</keyword>
<feature type="compositionally biased region" description="Basic and acidic residues" evidence="12">
    <location>
        <begin position="345"/>
        <end position="365"/>
    </location>
</feature>
<comment type="subunit">
    <text evidence="10">Homodimer. Forms a heterotetramer composed of two Mre11 subunits and two Rad50 subunits.</text>
</comment>
<feature type="coiled-coil region" evidence="10">
    <location>
        <begin position="182"/>
        <end position="301"/>
    </location>
</feature>
<feature type="compositionally biased region" description="Basic and acidic residues" evidence="12">
    <location>
        <begin position="516"/>
        <end position="546"/>
    </location>
</feature>
<dbReference type="AlphaFoldDB" id="A0ABD5Z4K6"/>
<dbReference type="SUPFAM" id="SSF52540">
    <property type="entry name" value="P-loop containing nucleoside triphosphate hydrolases"/>
    <property type="match status" value="1"/>
</dbReference>
<keyword evidence="8 10" id="KW-0234">DNA repair</keyword>
<dbReference type="EMBL" id="JBHTAR010000011">
    <property type="protein sequence ID" value="MFC7200142.1"/>
    <property type="molecule type" value="Genomic_DNA"/>
</dbReference>
<feature type="binding site" evidence="10">
    <location>
        <position position="137"/>
    </location>
    <ligand>
        <name>ATP</name>
        <dbReference type="ChEBI" id="CHEBI:30616"/>
    </ligand>
</feature>
<evidence type="ECO:0000256" key="2">
    <source>
        <dbReference type="ARBA" id="ARBA00022741"/>
    </source>
</evidence>
<keyword evidence="5 10" id="KW-0862">Zinc</keyword>
<keyword evidence="2 10" id="KW-0547">Nucleotide-binding</keyword>
<evidence type="ECO:0000256" key="9">
    <source>
        <dbReference type="ARBA" id="ARBA00049666"/>
    </source>
</evidence>
<keyword evidence="1 10" id="KW-0479">Metal-binding</keyword>
<evidence type="ECO:0000313" key="15">
    <source>
        <dbReference type="Proteomes" id="UP001596447"/>
    </source>
</evidence>
<dbReference type="InterPro" id="IPR022982">
    <property type="entry name" value="Rad50_ATPase_archaeal"/>
</dbReference>
<comment type="caution">
    <text evidence="14">The sequence shown here is derived from an EMBL/GenBank/DDBJ whole genome shotgun (WGS) entry which is preliminary data.</text>
</comment>
<feature type="region of interest" description="Disordered" evidence="12">
    <location>
        <begin position="412"/>
        <end position="468"/>
    </location>
</feature>
<dbReference type="GO" id="GO:0005524">
    <property type="term" value="F:ATP binding"/>
    <property type="evidence" value="ECO:0007669"/>
    <property type="project" value="UniProtKB-UniRule"/>
</dbReference>
<evidence type="ECO:0000256" key="4">
    <source>
        <dbReference type="ARBA" id="ARBA00022801"/>
    </source>
</evidence>
<evidence type="ECO:0000256" key="7">
    <source>
        <dbReference type="ARBA" id="ARBA00023054"/>
    </source>
</evidence>
<feature type="compositionally biased region" description="Basic and acidic residues" evidence="12">
    <location>
        <begin position="649"/>
        <end position="659"/>
    </location>
</feature>